<dbReference type="GO" id="GO:0046872">
    <property type="term" value="F:metal ion binding"/>
    <property type="evidence" value="ECO:0007669"/>
    <property type="project" value="UniProtKB-UniRule"/>
</dbReference>
<organism evidence="15 16">
    <name type="scientific">Archaeoglobus fulgidus DSM 8774</name>
    <dbReference type="NCBI Taxonomy" id="1344584"/>
    <lineage>
        <taxon>Archaea</taxon>
        <taxon>Methanobacteriati</taxon>
        <taxon>Methanobacteriota</taxon>
        <taxon>Archaeoglobi</taxon>
        <taxon>Archaeoglobales</taxon>
        <taxon>Archaeoglobaceae</taxon>
        <taxon>Archaeoglobus</taxon>
    </lineage>
</organism>
<dbReference type="RefSeq" id="WP_048095605.1">
    <property type="nucleotide sequence ID" value="NZ_CP006577.1"/>
</dbReference>
<evidence type="ECO:0000256" key="11">
    <source>
        <dbReference type="RuleBase" id="RU368081"/>
    </source>
</evidence>
<keyword evidence="4 11" id="KW-0808">Transferase</keyword>
<comment type="function">
    <text evidence="1 11">Catalyzes the methylthiolation of N6-threonylcarbamoyladenosine (t(6)A), leading to the formation of 2-methylthio-N6-threonylcarbamoyladenosine (ms(2)t(6)A) at position 37 in tRNAs that read codons beginning with adenine.</text>
</comment>
<evidence type="ECO:0000256" key="4">
    <source>
        <dbReference type="ARBA" id="ARBA00022679"/>
    </source>
</evidence>
<dbReference type="Pfam" id="PF04055">
    <property type="entry name" value="Radical_SAM"/>
    <property type="match status" value="1"/>
</dbReference>
<dbReference type="NCBIfam" id="TIGR00089">
    <property type="entry name" value="MiaB/RimO family radical SAM methylthiotransferase"/>
    <property type="match status" value="1"/>
</dbReference>
<keyword evidence="9 11" id="KW-0411">Iron-sulfur</keyword>
<dbReference type="InterPro" id="IPR002792">
    <property type="entry name" value="TRAM_dom"/>
</dbReference>
<protein>
    <recommendedName>
        <fullName evidence="11">tRNA-t(6)A37 methylthiotransferase</fullName>
        <ecNumber evidence="11">2.8.4.5</ecNumber>
    </recommendedName>
</protein>
<evidence type="ECO:0000313" key="15">
    <source>
        <dbReference type="EMBL" id="AIG98118.1"/>
    </source>
</evidence>
<comment type="cofactor">
    <cofactor evidence="11">
        <name>[4Fe-4S] cluster</name>
        <dbReference type="ChEBI" id="CHEBI:49883"/>
    </cofactor>
    <text evidence="11">Binds 1 or 2 [4Fe-4S] cluster. One cluster is coordinated with 3 cysteines and an exchangeable S-adenosyl-L-methionine.</text>
</comment>
<dbReference type="Gene3D" id="3.40.50.12160">
    <property type="entry name" value="Methylthiotransferase, N-terminal domain"/>
    <property type="match status" value="1"/>
</dbReference>
<dbReference type="InterPro" id="IPR023404">
    <property type="entry name" value="rSAM_horseshoe"/>
</dbReference>
<dbReference type="PROSITE" id="PS51449">
    <property type="entry name" value="MTTASE_N"/>
    <property type="match status" value="1"/>
</dbReference>
<dbReference type="InterPro" id="IPR020612">
    <property type="entry name" value="Methylthiotransferase_CS"/>
</dbReference>
<dbReference type="SFLD" id="SFLDG01061">
    <property type="entry name" value="methylthiotransferase"/>
    <property type="match status" value="1"/>
</dbReference>
<name>A0A075WKQ0_ARCFL</name>
<evidence type="ECO:0000256" key="3">
    <source>
        <dbReference type="ARBA" id="ARBA00022485"/>
    </source>
</evidence>
<feature type="domain" description="TRAM" evidence="12">
    <location>
        <begin position="362"/>
        <end position="420"/>
    </location>
</feature>
<dbReference type="EMBL" id="CP006577">
    <property type="protein sequence ID" value="AIG98118.1"/>
    <property type="molecule type" value="Genomic_DNA"/>
</dbReference>
<evidence type="ECO:0000259" key="14">
    <source>
        <dbReference type="PROSITE" id="PS51918"/>
    </source>
</evidence>
<feature type="domain" description="MTTase N-terminal" evidence="13">
    <location>
        <begin position="1"/>
        <end position="106"/>
    </location>
</feature>
<evidence type="ECO:0000256" key="7">
    <source>
        <dbReference type="ARBA" id="ARBA00022723"/>
    </source>
</evidence>
<keyword evidence="5 11" id="KW-0949">S-adenosyl-L-methionine</keyword>
<dbReference type="KEGG" id="afg:AFULGI_00013450"/>
<dbReference type="InterPro" id="IPR058240">
    <property type="entry name" value="rSAM_sf"/>
</dbReference>
<evidence type="ECO:0000256" key="6">
    <source>
        <dbReference type="ARBA" id="ARBA00022694"/>
    </source>
</evidence>
<dbReference type="Pfam" id="PF00919">
    <property type="entry name" value="UPF0004"/>
    <property type="match status" value="1"/>
</dbReference>
<dbReference type="SMART" id="SM00729">
    <property type="entry name" value="Elp3"/>
    <property type="match status" value="1"/>
</dbReference>
<evidence type="ECO:0000256" key="5">
    <source>
        <dbReference type="ARBA" id="ARBA00022691"/>
    </source>
</evidence>
<evidence type="ECO:0000256" key="10">
    <source>
        <dbReference type="ARBA" id="ARBA00051661"/>
    </source>
</evidence>
<dbReference type="GeneID" id="24794850"/>
<dbReference type="InterPro" id="IPR006638">
    <property type="entry name" value="Elp3/MiaA/NifB-like_rSAM"/>
</dbReference>
<dbReference type="NCBIfam" id="TIGR01578">
    <property type="entry name" value="MiaB-like-B"/>
    <property type="match status" value="1"/>
</dbReference>
<dbReference type="Pfam" id="PF01938">
    <property type="entry name" value="TRAM"/>
    <property type="match status" value="1"/>
</dbReference>
<dbReference type="EC" id="2.8.4.5" evidence="11"/>
<evidence type="ECO:0000256" key="9">
    <source>
        <dbReference type="ARBA" id="ARBA00023014"/>
    </source>
</evidence>
<dbReference type="GO" id="GO:0035598">
    <property type="term" value="F:tRNA (N(6)-L-threonylcarbamoyladenosine(37)-C(2))-methylthiotransferase activity"/>
    <property type="evidence" value="ECO:0007669"/>
    <property type="project" value="UniProtKB-UniRule"/>
</dbReference>
<feature type="domain" description="Radical SAM core" evidence="14">
    <location>
        <begin position="129"/>
        <end position="359"/>
    </location>
</feature>
<sequence length="424" mass="48158">MRVAIETYGCTTNQADSDIMRGFLSGEFELSSVEDAEVVIINSCGVIDFTERKIIRRMLDLKREGKKVVLAGCLTRISKEALSVADSALSPDNLDMVVDAVYSALNGRKLFTERRFIDKAEFSHLKCRLRENAITIVSISEGCLGKCSFCATKFARGRLRSFSMDAIVREAERAVRAGYREIQLTSQDTGAYGMDKGRAMLPELLRKISEIEGEFRVRVGMMNPQHAVRMLDELINAYSSEKIYKFLHIPVQSGDNRILEDMKRDHTVEDYVEVVEAFRNSFDDVLISTDIIVGFPTETEEAFWKSYELIKETRPDIVNITRYSARKGTPAARLRDIPGWIKKERSRKLTDLMRKIGLENNKRFVGKKLRVLVTKEGKNGRNLARMNSYRAVVTEGAVGEFVEVKIKDCRFNYLIGQLAAEQPQ</sequence>
<dbReference type="Gene3D" id="3.80.30.20">
    <property type="entry name" value="tm_1862 like domain"/>
    <property type="match status" value="1"/>
</dbReference>
<dbReference type="InterPro" id="IPR006466">
    <property type="entry name" value="MiaB-like_arc_euk"/>
</dbReference>
<evidence type="ECO:0000259" key="12">
    <source>
        <dbReference type="PROSITE" id="PS50926"/>
    </source>
</evidence>
<evidence type="ECO:0000256" key="8">
    <source>
        <dbReference type="ARBA" id="ARBA00023004"/>
    </source>
</evidence>
<dbReference type="Proteomes" id="UP000028501">
    <property type="component" value="Chromosome"/>
</dbReference>
<reference evidence="15 16" key="1">
    <citation type="submission" date="2013-07" db="EMBL/GenBank/DDBJ databases">
        <title>Genome of Archaeoglobus fulgidus.</title>
        <authorList>
            <person name="Fiebig A."/>
            <person name="Birkeland N.-K."/>
        </authorList>
    </citation>
    <scope>NUCLEOTIDE SEQUENCE [LARGE SCALE GENOMIC DNA]</scope>
    <source>
        <strain evidence="15 16">DSM 8774</strain>
    </source>
</reference>
<keyword evidence="6 11" id="KW-0819">tRNA processing</keyword>
<dbReference type="PANTHER" id="PTHR11918:SF45">
    <property type="entry name" value="THREONYLCARBAMOYLADENOSINE TRNA METHYLTHIOTRANSFERASE"/>
    <property type="match status" value="1"/>
</dbReference>
<evidence type="ECO:0000259" key="13">
    <source>
        <dbReference type="PROSITE" id="PS51449"/>
    </source>
</evidence>
<dbReference type="InterPro" id="IPR038135">
    <property type="entry name" value="Methylthiotransferase_N_sf"/>
</dbReference>
<dbReference type="InterPro" id="IPR005839">
    <property type="entry name" value="Methylthiotransferase"/>
</dbReference>
<evidence type="ECO:0000313" key="16">
    <source>
        <dbReference type="Proteomes" id="UP000028501"/>
    </source>
</evidence>
<dbReference type="PROSITE" id="PS01278">
    <property type="entry name" value="MTTASE_RADICAL"/>
    <property type="match status" value="1"/>
</dbReference>
<dbReference type="InterPro" id="IPR007197">
    <property type="entry name" value="rSAM"/>
</dbReference>
<dbReference type="SFLD" id="SFLDG01082">
    <property type="entry name" value="B12-binding_domain_containing"/>
    <property type="match status" value="1"/>
</dbReference>
<comment type="catalytic activity">
    <reaction evidence="10 11">
        <text>N(6)-L-threonylcarbamoyladenosine(37) in tRNA + (sulfur carrier)-SH + AH2 + 2 S-adenosyl-L-methionine = 2-methylsulfanyl-N(6)-L-threonylcarbamoyladenosine(37) in tRNA + (sulfur carrier)-H + 5'-deoxyadenosine + L-methionine + A + S-adenosyl-L-homocysteine + 2 H(+)</text>
        <dbReference type="Rhea" id="RHEA:37075"/>
        <dbReference type="Rhea" id="RHEA-COMP:10163"/>
        <dbReference type="Rhea" id="RHEA-COMP:11092"/>
        <dbReference type="Rhea" id="RHEA-COMP:14737"/>
        <dbReference type="Rhea" id="RHEA-COMP:14739"/>
        <dbReference type="ChEBI" id="CHEBI:13193"/>
        <dbReference type="ChEBI" id="CHEBI:15378"/>
        <dbReference type="ChEBI" id="CHEBI:17319"/>
        <dbReference type="ChEBI" id="CHEBI:17499"/>
        <dbReference type="ChEBI" id="CHEBI:29917"/>
        <dbReference type="ChEBI" id="CHEBI:57844"/>
        <dbReference type="ChEBI" id="CHEBI:57856"/>
        <dbReference type="ChEBI" id="CHEBI:59789"/>
        <dbReference type="ChEBI" id="CHEBI:64428"/>
        <dbReference type="ChEBI" id="CHEBI:74418"/>
        <dbReference type="ChEBI" id="CHEBI:74420"/>
        <dbReference type="EC" id="2.8.4.5"/>
    </reaction>
</comment>
<dbReference type="PANTHER" id="PTHR11918">
    <property type="entry name" value="RADICAL SAM PROTEINS"/>
    <property type="match status" value="1"/>
</dbReference>
<comment type="similarity">
    <text evidence="2 11">Belongs to the methylthiotransferase family. CDKAL1 subfamily.</text>
</comment>
<dbReference type="InterPro" id="IPR013848">
    <property type="entry name" value="Methylthiotransferase_N"/>
</dbReference>
<evidence type="ECO:0000256" key="1">
    <source>
        <dbReference type="ARBA" id="ARBA00002399"/>
    </source>
</evidence>
<proteinExistence type="inferred from homology"/>
<gene>
    <name evidence="15" type="ORF">AFULGI_00013450</name>
</gene>
<dbReference type="HOGENOM" id="CLU_018697_4_2_2"/>
<dbReference type="PROSITE" id="PS50926">
    <property type="entry name" value="TRAM"/>
    <property type="match status" value="1"/>
</dbReference>
<dbReference type="PROSITE" id="PS51918">
    <property type="entry name" value="RADICAL_SAM"/>
    <property type="match status" value="1"/>
</dbReference>
<dbReference type="CDD" id="cd01335">
    <property type="entry name" value="Radical_SAM"/>
    <property type="match status" value="1"/>
</dbReference>
<dbReference type="SFLD" id="SFLDS00029">
    <property type="entry name" value="Radical_SAM"/>
    <property type="match status" value="1"/>
</dbReference>
<dbReference type="FunFam" id="3.80.30.20:FF:000002">
    <property type="entry name" value="threonylcarbamoyladenosine tRNA methylthiotransferase isoform X2"/>
    <property type="match status" value="1"/>
</dbReference>
<dbReference type="AlphaFoldDB" id="A0A075WKQ0"/>
<accession>A0A075WKQ0</accession>
<dbReference type="GO" id="GO:0051539">
    <property type="term" value="F:4 iron, 4 sulfur cluster binding"/>
    <property type="evidence" value="ECO:0007669"/>
    <property type="project" value="UniProtKB-UniRule"/>
</dbReference>
<keyword evidence="7 11" id="KW-0479">Metal-binding</keyword>
<keyword evidence="3 11" id="KW-0004">4Fe-4S</keyword>
<evidence type="ECO:0000256" key="2">
    <source>
        <dbReference type="ARBA" id="ARBA00008616"/>
    </source>
</evidence>
<keyword evidence="8 11" id="KW-0408">Iron</keyword>
<dbReference type="SUPFAM" id="SSF102114">
    <property type="entry name" value="Radical SAM enzymes"/>
    <property type="match status" value="1"/>
</dbReference>